<dbReference type="PANTHER" id="PTHR43437:SF3">
    <property type="entry name" value="HYDROXYACYL-THIOESTER DEHYDRATASE TYPE 2, MITOCHONDRIAL"/>
    <property type="match status" value="1"/>
</dbReference>
<proteinExistence type="predicted"/>
<dbReference type="EMBL" id="OU594949">
    <property type="protein sequence ID" value="CAG9293906.1"/>
    <property type="molecule type" value="Genomic_DNA"/>
</dbReference>
<evidence type="ECO:0008006" key="3">
    <source>
        <dbReference type="Google" id="ProtNLM"/>
    </source>
</evidence>
<feature type="transmembrane region" description="Helical" evidence="1">
    <location>
        <begin position="103"/>
        <end position="128"/>
    </location>
</feature>
<dbReference type="PANTHER" id="PTHR43437">
    <property type="entry name" value="HYDROXYACYL-THIOESTER DEHYDRATASE TYPE 2, MITOCHONDRIAL-RELATED"/>
    <property type="match status" value="1"/>
</dbReference>
<dbReference type="InterPro" id="IPR050965">
    <property type="entry name" value="UPF0336/Enoyl-CoA_hydratase"/>
</dbReference>
<dbReference type="AlphaFoldDB" id="A0A8J9X8M9"/>
<dbReference type="SUPFAM" id="SSF54637">
    <property type="entry name" value="Thioesterase/thiol ester dehydrase-isomerase"/>
    <property type="match status" value="1"/>
</dbReference>
<dbReference type="Proteomes" id="UP000836788">
    <property type="component" value="Chromosome 8"/>
</dbReference>
<gene>
    <name evidence="2" type="ORF">PTTT1_LOCUS52984</name>
</gene>
<dbReference type="GO" id="GO:0005739">
    <property type="term" value="C:mitochondrion"/>
    <property type="evidence" value="ECO:0007669"/>
    <property type="project" value="TreeGrafter"/>
</dbReference>
<reference evidence="2" key="1">
    <citation type="submission" date="2022-02" db="EMBL/GenBank/DDBJ databases">
        <authorList>
            <person name="Giguere J D."/>
        </authorList>
    </citation>
    <scope>NUCLEOTIDE SEQUENCE</scope>
    <source>
        <strain evidence="2">CCAP 1055/1</strain>
    </source>
</reference>
<name>A0A8J9X8M9_PHATR</name>
<dbReference type="Gene3D" id="3.10.129.10">
    <property type="entry name" value="Hotdog Thioesterase"/>
    <property type="match status" value="1"/>
</dbReference>
<keyword evidence="1" id="KW-0812">Transmembrane</keyword>
<evidence type="ECO:0000313" key="2">
    <source>
        <dbReference type="EMBL" id="CAG9293906.1"/>
    </source>
</evidence>
<dbReference type="GO" id="GO:0019171">
    <property type="term" value="F:(3R)-hydroxyacyl-[acyl-carrier-protein] dehydratase activity"/>
    <property type="evidence" value="ECO:0007669"/>
    <property type="project" value="TreeGrafter"/>
</dbReference>
<organism evidence="2">
    <name type="scientific">Phaeodactylum tricornutum</name>
    <name type="common">Diatom</name>
    <dbReference type="NCBI Taxonomy" id="2850"/>
    <lineage>
        <taxon>Eukaryota</taxon>
        <taxon>Sar</taxon>
        <taxon>Stramenopiles</taxon>
        <taxon>Ochrophyta</taxon>
        <taxon>Bacillariophyta</taxon>
        <taxon>Bacillariophyceae</taxon>
        <taxon>Bacillariophycidae</taxon>
        <taxon>Naviculales</taxon>
        <taxon>Phaeodactylaceae</taxon>
        <taxon>Phaeodactylum</taxon>
    </lineage>
</organism>
<protein>
    <recommendedName>
        <fullName evidence="3">MaoC-like domain-containing protein</fullName>
    </recommendedName>
</protein>
<dbReference type="InterPro" id="IPR029069">
    <property type="entry name" value="HotDog_dom_sf"/>
</dbReference>
<accession>A0A8J9X8M9</accession>
<sequence>MQGSRTLLKYASPLRRKISMRWASAVGQHPIRGNIPIHGHGIALEQYAEVDRAFSEEEVRAFGMLVNDMNPLHRSWSIRDDLPSEIQDHDMLHWDETSRRSKVLVHGMLASTLFTSIFGTLIPGAVYLSQHLDFRKPVFANELVTGRVVIDRIRQMKRKGLIVTCSTRIVSGDEVCIRGDANVWILNGTLEKETYATFDATAK</sequence>
<dbReference type="GO" id="GO:0006633">
    <property type="term" value="P:fatty acid biosynthetic process"/>
    <property type="evidence" value="ECO:0007669"/>
    <property type="project" value="TreeGrafter"/>
</dbReference>
<evidence type="ECO:0000256" key="1">
    <source>
        <dbReference type="SAM" id="Phobius"/>
    </source>
</evidence>
<keyword evidence="1" id="KW-0472">Membrane</keyword>
<keyword evidence="1" id="KW-1133">Transmembrane helix</keyword>